<dbReference type="InterPro" id="IPR051397">
    <property type="entry name" value="Zn-ADH-like_protein"/>
</dbReference>
<dbReference type="SMART" id="SM00829">
    <property type="entry name" value="PKS_ER"/>
    <property type="match status" value="1"/>
</dbReference>
<keyword evidence="3" id="KW-1185">Reference proteome</keyword>
<organism evidence="2 3">
    <name type="scientific">Alicyclobacillus cycloheptanicus</name>
    <dbReference type="NCBI Taxonomy" id="1457"/>
    <lineage>
        <taxon>Bacteria</taxon>
        <taxon>Bacillati</taxon>
        <taxon>Bacillota</taxon>
        <taxon>Bacilli</taxon>
        <taxon>Bacillales</taxon>
        <taxon>Alicyclobacillaceae</taxon>
        <taxon>Alicyclobacillus</taxon>
    </lineage>
</organism>
<evidence type="ECO:0000259" key="1">
    <source>
        <dbReference type="SMART" id="SM00829"/>
    </source>
</evidence>
<dbReference type="Pfam" id="PF00107">
    <property type="entry name" value="ADH_zinc_N"/>
    <property type="match status" value="1"/>
</dbReference>
<dbReference type="Gene3D" id="3.40.50.720">
    <property type="entry name" value="NAD(P)-binding Rossmann-like Domain"/>
    <property type="match status" value="1"/>
</dbReference>
<feature type="domain" description="Enoyl reductase (ER)" evidence="1">
    <location>
        <begin position="17"/>
        <end position="331"/>
    </location>
</feature>
<dbReference type="InterPro" id="IPR013149">
    <property type="entry name" value="ADH-like_C"/>
</dbReference>
<sequence length="335" mass="35295">MTEQVEHFPALVAEEAGDTVRLGIQELRLQDLPAHEVTIRVAYSSVNYKDGLASIKEGRVVRAYPIVPGIDLAGTVTASDTPAVKPGTKVLVTGYELGVSQHGGYAAYARVPADWVIPLPDGLSLRDAMLLGTAGFTAALSVHRLQENGVRPEQGPILVTGASGGVGSVAMAILAKAGYQVVASTGKEAAHDVLRALGATEVVSREAVLTDGSKPLERQRWAGAVDTVGGRTLSSILRNLRYGGSVAACGLTGGPQLDATVFPFILRGVNLLGIDSVYAPRDVRLTLWERLAKPWKVTDRLARAMTVVDLDALPEVLASILRGEVTGRVVVRVAP</sequence>
<dbReference type="InterPro" id="IPR013154">
    <property type="entry name" value="ADH-like_N"/>
</dbReference>
<dbReference type="SUPFAM" id="SSF50129">
    <property type="entry name" value="GroES-like"/>
    <property type="match status" value="1"/>
</dbReference>
<evidence type="ECO:0000313" key="3">
    <source>
        <dbReference type="Proteomes" id="UP001232973"/>
    </source>
</evidence>
<dbReference type="InterPro" id="IPR020843">
    <property type="entry name" value="ER"/>
</dbReference>
<dbReference type="InterPro" id="IPR036291">
    <property type="entry name" value="NAD(P)-bd_dom_sf"/>
</dbReference>
<protein>
    <submittedName>
        <fullName evidence="2">YhdH/YhfP family quinone oxidoreductase</fullName>
    </submittedName>
</protein>
<dbReference type="InterPro" id="IPR011032">
    <property type="entry name" value="GroES-like_sf"/>
</dbReference>
<comment type="caution">
    <text evidence="2">The sequence shown here is derived from an EMBL/GenBank/DDBJ whole genome shotgun (WGS) entry which is preliminary data.</text>
</comment>
<dbReference type="EMBL" id="JAUSTP010000016">
    <property type="protein sequence ID" value="MDQ0190229.1"/>
    <property type="molecule type" value="Genomic_DNA"/>
</dbReference>
<dbReference type="PANTHER" id="PTHR43677:SF1">
    <property type="entry name" value="ACRYLYL-COA REDUCTASE ACUI-RELATED"/>
    <property type="match status" value="1"/>
</dbReference>
<dbReference type="NCBIfam" id="TIGR02823">
    <property type="entry name" value="oxido_YhdH"/>
    <property type="match status" value="1"/>
</dbReference>
<name>A0ABT9XIT9_9BACL</name>
<dbReference type="Pfam" id="PF08240">
    <property type="entry name" value="ADH_N"/>
    <property type="match status" value="1"/>
</dbReference>
<dbReference type="InterPro" id="IPR014188">
    <property type="entry name" value="Acrylyl-CoA_reductase_AcuI"/>
</dbReference>
<dbReference type="Proteomes" id="UP001232973">
    <property type="component" value="Unassembled WGS sequence"/>
</dbReference>
<proteinExistence type="predicted"/>
<reference evidence="2 3" key="1">
    <citation type="submission" date="2023-07" db="EMBL/GenBank/DDBJ databases">
        <title>Genomic Encyclopedia of Type Strains, Phase IV (KMG-IV): sequencing the most valuable type-strain genomes for metagenomic binning, comparative biology and taxonomic classification.</title>
        <authorList>
            <person name="Goeker M."/>
        </authorList>
    </citation>
    <scope>NUCLEOTIDE SEQUENCE [LARGE SCALE GENOMIC DNA]</scope>
    <source>
        <strain evidence="2 3">DSM 4006</strain>
    </source>
</reference>
<evidence type="ECO:0000313" key="2">
    <source>
        <dbReference type="EMBL" id="MDQ0190229.1"/>
    </source>
</evidence>
<gene>
    <name evidence="2" type="ORF">J2S03_002093</name>
</gene>
<dbReference type="Gene3D" id="3.90.180.10">
    <property type="entry name" value="Medium-chain alcohol dehydrogenases, catalytic domain"/>
    <property type="match status" value="1"/>
</dbReference>
<dbReference type="SUPFAM" id="SSF51735">
    <property type="entry name" value="NAD(P)-binding Rossmann-fold domains"/>
    <property type="match status" value="1"/>
</dbReference>
<accession>A0ABT9XIT9</accession>
<dbReference type="PANTHER" id="PTHR43677">
    <property type="entry name" value="SHORT-CHAIN DEHYDROGENASE/REDUCTASE"/>
    <property type="match status" value="1"/>
</dbReference>